<dbReference type="PANTHER" id="PTHR46230:SF7">
    <property type="entry name" value="BOLA-LIKE PROTEIN 1"/>
    <property type="match status" value="1"/>
</dbReference>
<dbReference type="OrthoDB" id="411584at2759"/>
<dbReference type="PIRSF" id="PIRSF003113">
    <property type="entry name" value="BolA"/>
    <property type="match status" value="1"/>
</dbReference>
<reference evidence="2" key="2">
    <citation type="submission" date="2021-01" db="EMBL/GenBank/DDBJ databases">
        <authorList>
            <person name="Schikora-Tamarit M.A."/>
        </authorList>
    </citation>
    <scope>NUCLEOTIDE SEQUENCE</scope>
    <source>
        <strain evidence="2">CBS2887</strain>
    </source>
</reference>
<dbReference type="GO" id="GO:0005759">
    <property type="term" value="C:mitochondrial matrix"/>
    <property type="evidence" value="ECO:0007669"/>
    <property type="project" value="TreeGrafter"/>
</dbReference>
<dbReference type="InterPro" id="IPR002634">
    <property type="entry name" value="BolA"/>
</dbReference>
<keyword evidence="3" id="KW-1185">Reference proteome</keyword>
<proteinExistence type="inferred from homology"/>
<dbReference type="EMBL" id="JAEUBG010005865">
    <property type="protein sequence ID" value="KAH3672101.1"/>
    <property type="molecule type" value="Genomic_DNA"/>
</dbReference>
<accession>A0A9P8PHI8</accession>
<sequence length="118" mass="13558">MSLRAILRKMSTTATSQIGPIEQTILSKLTTEFQPSFLQIHNDSYKHAHHAGLRGASNVTESHFRIDMVSDKFEGLNLPKRHRLVYALLDEEMKEKGVHALQMKLKTEKESQKKKEEI</sequence>
<reference evidence="2" key="1">
    <citation type="journal article" date="2021" name="Open Biol.">
        <title>Shared evolutionary footprints suggest mitochondrial oxidative damage underlies multiple complex I losses in fungi.</title>
        <authorList>
            <person name="Schikora-Tamarit M.A."/>
            <person name="Marcet-Houben M."/>
            <person name="Nosek J."/>
            <person name="Gabaldon T."/>
        </authorList>
    </citation>
    <scope>NUCLEOTIDE SEQUENCE</scope>
    <source>
        <strain evidence="2">CBS2887</strain>
    </source>
</reference>
<evidence type="ECO:0008006" key="4">
    <source>
        <dbReference type="Google" id="ProtNLM"/>
    </source>
</evidence>
<dbReference type="Proteomes" id="UP000774326">
    <property type="component" value="Unassembled WGS sequence"/>
</dbReference>
<protein>
    <recommendedName>
        <fullName evidence="4">BolA protein</fullName>
    </recommendedName>
</protein>
<name>A0A9P8PHI8_WICPI</name>
<dbReference type="SUPFAM" id="SSF82657">
    <property type="entry name" value="BolA-like"/>
    <property type="match status" value="1"/>
</dbReference>
<gene>
    <name evidence="2" type="ORF">WICPIJ_010145</name>
</gene>
<comment type="similarity">
    <text evidence="1">Belongs to the BolA/IbaG family.</text>
</comment>
<dbReference type="Gene3D" id="3.30.300.90">
    <property type="entry name" value="BolA-like"/>
    <property type="match status" value="1"/>
</dbReference>
<dbReference type="Pfam" id="PF01722">
    <property type="entry name" value="BolA"/>
    <property type="match status" value="1"/>
</dbReference>
<evidence type="ECO:0000313" key="3">
    <source>
        <dbReference type="Proteomes" id="UP000774326"/>
    </source>
</evidence>
<dbReference type="InterPro" id="IPR036065">
    <property type="entry name" value="BolA-like_sf"/>
</dbReference>
<evidence type="ECO:0000313" key="2">
    <source>
        <dbReference type="EMBL" id="KAH3672101.1"/>
    </source>
</evidence>
<dbReference type="AlphaFoldDB" id="A0A9P8PHI8"/>
<dbReference type="GO" id="GO:0044572">
    <property type="term" value="P:[4Fe-4S] cluster assembly"/>
    <property type="evidence" value="ECO:0007669"/>
    <property type="project" value="TreeGrafter"/>
</dbReference>
<dbReference type="PANTHER" id="PTHR46230">
    <property type="match status" value="1"/>
</dbReference>
<comment type="caution">
    <text evidence="2">The sequence shown here is derived from an EMBL/GenBank/DDBJ whole genome shotgun (WGS) entry which is preliminary data.</text>
</comment>
<organism evidence="2 3">
    <name type="scientific">Wickerhamomyces pijperi</name>
    <name type="common">Yeast</name>
    <name type="synonym">Pichia pijperi</name>
    <dbReference type="NCBI Taxonomy" id="599730"/>
    <lineage>
        <taxon>Eukaryota</taxon>
        <taxon>Fungi</taxon>
        <taxon>Dikarya</taxon>
        <taxon>Ascomycota</taxon>
        <taxon>Saccharomycotina</taxon>
        <taxon>Saccharomycetes</taxon>
        <taxon>Phaffomycetales</taxon>
        <taxon>Wickerhamomycetaceae</taxon>
        <taxon>Wickerhamomyces</taxon>
    </lineage>
</organism>
<evidence type="ECO:0000256" key="1">
    <source>
        <dbReference type="RuleBase" id="RU003860"/>
    </source>
</evidence>